<name>A0A376CJE0_9CORY</name>
<gene>
    <name evidence="2" type="ORF">NCTC11862_00190</name>
</gene>
<accession>A0A376CJE0</accession>
<protein>
    <recommendedName>
        <fullName evidence="1">SAV-6107-like HEPN domain-containing protein</fullName>
    </recommendedName>
</protein>
<dbReference type="RefSeq" id="WP_018580619.1">
    <property type="nucleotide sequence ID" value="NZ_UFXQ01000001.1"/>
</dbReference>
<sequence length="149" mass="15435">MNSVISATTGSVMGAPTAHGRNMKRIDGFLASAESLLASASEHLAGGKGDLALEDAYRAALRVAGAVNAASPVIANRKRLPTSAWDKLALTGESAKAWATQFKRYSALRGRVASGIVTQPPREDVVALLDLAYAFYDETVFGPGGSAVA</sequence>
<dbReference type="InterPro" id="IPR040891">
    <property type="entry name" value="HEPN_SAV_6107"/>
</dbReference>
<dbReference type="AlphaFoldDB" id="A0A376CJE0"/>
<evidence type="ECO:0000259" key="1">
    <source>
        <dbReference type="Pfam" id="PF18726"/>
    </source>
</evidence>
<dbReference type="EMBL" id="UFXQ01000001">
    <property type="protein sequence ID" value="STC68413.1"/>
    <property type="molecule type" value="Genomic_DNA"/>
</dbReference>
<proteinExistence type="predicted"/>
<organism evidence="2 3">
    <name type="scientific">Corynebacterium pilosum</name>
    <dbReference type="NCBI Taxonomy" id="35756"/>
    <lineage>
        <taxon>Bacteria</taxon>
        <taxon>Bacillati</taxon>
        <taxon>Actinomycetota</taxon>
        <taxon>Actinomycetes</taxon>
        <taxon>Mycobacteriales</taxon>
        <taxon>Corynebacteriaceae</taxon>
        <taxon>Corynebacterium</taxon>
    </lineage>
</organism>
<reference evidence="2 3" key="1">
    <citation type="submission" date="2018-06" db="EMBL/GenBank/DDBJ databases">
        <authorList>
            <consortium name="Pathogen Informatics"/>
            <person name="Doyle S."/>
        </authorList>
    </citation>
    <scope>NUCLEOTIDE SEQUENCE [LARGE SCALE GENOMIC DNA]</scope>
    <source>
        <strain evidence="2 3">NCTC11862</strain>
    </source>
</reference>
<evidence type="ECO:0000313" key="3">
    <source>
        <dbReference type="Proteomes" id="UP000254467"/>
    </source>
</evidence>
<evidence type="ECO:0000313" key="2">
    <source>
        <dbReference type="EMBL" id="STC68413.1"/>
    </source>
</evidence>
<feature type="domain" description="SAV-6107-like HEPN" evidence="1">
    <location>
        <begin position="55"/>
        <end position="137"/>
    </location>
</feature>
<dbReference type="Proteomes" id="UP000254467">
    <property type="component" value="Unassembled WGS sequence"/>
</dbReference>
<keyword evidence="3" id="KW-1185">Reference proteome</keyword>
<dbReference type="Pfam" id="PF18726">
    <property type="entry name" value="HEPN_SAV_6107"/>
    <property type="match status" value="1"/>
</dbReference>